<gene>
    <name evidence="2" type="ORF">AW736_07745</name>
</gene>
<evidence type="ECO:0000256" key="1">
    <source>
        <dbReference type="SAM" id="SignalP"/>
    </source>
</evidence>
<dbReference type="EMBL" id="LRRQ01000057">
    <property type="protein sequence ID" value="OAM90459.1"/>
    <property type="molecule type" value="Genomic_DNA"/>
</dbReference>
<dbReference type="OrthoDB" id="191155at2"/>
<keyword evidence="3" id="KW-1185">Reference proteome</keyword>
<dbReference type="Proteomes" id="UP000078486">
    <property type="component" value="Unassembled WGS sequence"/>
</dbReference>
<dbReference type="AlphaFoldDB" id="A0A178IMN7"/>
<comment type="caution">
    <text evidence="2">The sequence shown here is derived from an EMBL/GenBank/DDBJ whole genome shotgun (WGS) entry which is preliminary data.</text>
</comment>
<organism evidence="2 3">
    <name type="scientific">Termitidicoccus mucosus</name>
    <dbReference type="NCBI Taxonomy" id="1184151"/>
    <lineage>
        <taxon>Bacteria</taxon>
        <taxon>Pseudomonadati</taxon>
        <taxon>Verrucomicrobiota</taxon>
        <taxon>Opitutia</taxon>
        <taxon>Opitutales</taxon>
        <taxon>Opitutaceae</taxon>
        <taxon>Termitidicoccus</taxon>
    </lineage>
</organism>
<dbReference type="RefSeq" id="WP_068769598.1">
    <property type="nucleotide sequence ID" value="NZ_CP109796.1"/>
</dbReference>
<sequence length="346" mass="36953">MTRPAQTTPRPSLIPLVIAIAAFAAPALAASSSAQIVLENESVHVVIDPAVGRVLEFIPKAEPARNTLWVNTPEARAAEAAQAGYQNWGGDKVWPSAQSFWRYAAGRVWPPDEATDGAEARAEKLSPLRARLVFPESAAFHSRLVREFELDATRPVLTIHNRITQLRASPFPAQAWGVTQVPLPERVLFGIAAARHSGIAQPVNMNAIRAKPPFGPVEFASGSVASGEGWVSLRPAPGTQKKAGALGCWLAGVWPDGILLQAIAFDPGGLYPEAASLQFYHDDRYGEIETLGPARLLKPGETLNTVVIWQWLPASASGLPDDALARRLAAAAAELAPPVTTLTTDN</sequence>
<name>A0A178IMN7_9BACT</name>
<evidence type="ECO:0000313" key="2">
    <source>
        <dbReference type="EMBL" id="OAM90459.1"/>
    </source>
</evidence>
<keyword evidence="1" id="KW-0732">Signal</keyword>
<feature type="signal peptide" evidence="1">
    <location>
        <begin position="1"/>
        <end position="29"/>
    </location>
</feature>
<evidence type="ECO:0000313" key="3">
    <source>
        <dbReference type="Proteomes" id="UP000078486"/>
    </source>
</evidence>
<protein>
    <recommendedName>
        <fullName evidence="4">DUF4380 domain-containing protein</fullName>
    </recommendedName>
</protein>
<evidence type="ECO:0008006" key="4">
    <source>
        <dbReference type="Google" id="ProtNLM"/>
    </source>
</evidence>
<feature type="chain" id="PRO_5008089131" description="DUF4380 domain-containing protein" evidence="1">
    <location>
        <begin position="30"/>
        <end position="346"/>
    </location>
</feature>
<reference evidence="2 3" key="1">
    <citation type="submission" date="2016-01" db="EMBL/GenBank/DDBJ databases">
        <title>High potential of lignocellulose degradation of a new Verrucomicrobia species.</title>
        <authorList>
            <person name="Wang Y."/>
            <person name="Shi Y."/>
            <person name="Qiu Z."/>
            <person name="Liu S."/>
            <person name="Yang H."/>
        </authorList>
    </citation>
    <scope>NUCLEOTIDE SEQUENCE [LARGE SCALE GENOMIC DNA]</scope>
    <source>
        <strain evidence="2 3">TSB47</strain>
    </source>
</reference>
<proteinExistence type="predicted"/>
<accession>A0A178IMN7</accession>